<dbReference type="GO" id="GO:0005524">
    <property type="term" value="F:ATP binding"/>
    <property type="evidence" value="ECO:0007669"/>
    <property type="project" value="InterPro"/>
</dbReference>
<dbReference type="InterPro" id="IPR000330">
    <property type="entry name" value="SNF2_N"/>
</dbReference>
<dbReference type="AlphaFoldDB" id="A0A6C0BZU7"/>
<evidence type="ECO:0000313" key="2">
    <source>
        <dbReference type="EMBL" id="QHS97361.1"/>
    </source>
</evidence>
<dbReference type="Pfam" id="PF00271">
    <property type="entry name" value="Helicase_C"/>
    <property type="match status" value="1"/>
</dbReference>
<dbReference type="Gene3D" id="3.40.50.300">
    <property type="entry name" value="P-loop containing nucleotide triphosphate hydrolases"/>
    <property type="match status" value="2"/>
</dbReference>
<accession>A0A6C0BZU7</accession>
<dbReference type="EMBL" id="MN739294">
    <property type="protein sequence ID" value="QHS97361.1"/>
    <property type="molecule type" value="Genomic_DNA"/>
</dbReference>
<dbReference type="SMART" id="SM00490">
    <property type="entry name" value="HELICc"/>
    <property type="match status" value="1"/>
</dbReference>
<dbReference type="SUPFAM" id="SSF52540">
    <property type="entry name" value="P-loop containing nucleoside triphosphate hydrolases"/>
    <property type="match status" value="2"/>
</dbReference>
<dbReference type="Pfam" id="PF00176">
    <property type="entry name" value="SNF2-rel_dom"/>
    <property type="match status" value="1"/>
</dbReference>
<proteinExistence type="predicted"/>
<dbReference type="PROSITE" id="PS51194">
    <property type="entry name" value="HELICASE_CTER"/>
    <property type="match status" value="1"/>
</dbReference>
<dbReference type="SMART" id="SM00487">
    <property type="entry name" value="DEXDc"/>
    <property type="match status" value="1"/>
</dbReference>
<evidence type="ECO:0000259" key="1">
    <source>
        <dbReference type="PROSITE" id="PS51194"/>
    </source>
</evidence>
<dbReference type="InterPro" id="IPR001650">
    <property type="entry name" value="Helicase_C-like"/>
</dbReference>
<name>A0A6C0BZU7_9ZZZZ</name>
<dbReference type="InterPro" id="IPR027417">
    <property type="entry name" value="P-loop_NTPase"/>
</dbReference>
<feature type="domain" description="Helicase C-terminal" evidence="1">
    <location>
        <begin position="540"/>
        <end position="744"/>
    </location>
</feature>
<sequence length="1272" mass="148602">MSESKSGDNCETLKKYYEDTEEIDKTSEKYNEHLKCLSEKNKRELASIDDVSLYPHLDDSKFNQKLYLKKEFNEVKYDKKSKNDFDNIIDLTNKICTTKEFELQPHQMFVRNFLSFQTPYNGLLLFHGLGTGKTCSAISVCEEMRRYNKQLGVSKKIIIVASPAVQENFKLQLFDERKLKEINGLWNIKACTGNSFLKEVNPMNMKGLSRKKIVKNISKIVRQSYVFYGYGEFSNHLKKIMNKNITEEDDENNIKIKQEKSIKKEFSNRLIVIDEIHNLRVSTSGLGNVREKKESSKNIEKLALYAENLKMMILSATPMFNSHKEIVWLLNILNMNDNRYRISIEEVFDKRGDFILTDDYSGKELLMEKATGYVSYVRGENPFTFPNRIWPKYSMNENSLLLKNESGVWNYPEKQLNDSVIAEPIEILDLVTTNIGEIQFDIYNRLINFLKKENPSLNDPKKNIGFTKLEAPLQCLNMSYPHKKIDEDEDLIRDCYGKRGLSRLMLFKPKTKSKFNYKDSTLRDFGRIFSPEEIGKYSGKIKNICDYIKKSKGLVFIFSQYIDSGAIPIALALEEMGFSRNSKSNLFERQEVAPVDYITLKPITKDSKIKIKAKYAMITGNRHLTPNLKKELKLVTDPENVDGKQIKVIIVTRAGSEGLDFSFIRQMHILDPWYNMNRTEQIIGRAVRNKSHCLLPYIERNVEIFLYCTLLPLSIESADLYVYRLAEKKAKKIGVVTRALKECAIDCLLNREGLDFSVDIMNKVVQQKLSSGIEIDFKLGDKENSAVCDYNTCNYKCSVSKPNEEINKDTYNEGFIIMNLDKILQRIRVSFKEKYIYKKDELIQTINTLKKYPLDQINSGLDYLINEKNEYIVDTLGRLGRLVNINDYYMFQPMEIKNKNLSYYERTHPVDFKRKKLKFKLDKNIKEVEYYSDSDFESDMDEDDGDGGGESKIKKKSKRKEKRIYNQLLKDYNNIIEPQEIKSSEKEIWSKSAGWAVYNLNNYNDLDKDMLVNLSMYHIIDTLKYMDKVKLLNYIYSKDQDSLNNLEKICKNFFRKFQLSHPDGTRGIILINYNNKSQYKLLTLEGNVWKDNGRNIKKLLVLAMNQFQIIDDSKINNFVGFISDFKKDIVFKIKDLGLTSKNRKSKGKRCDRSGSKKSILNRINILLDPAEEVKKYECPKNEIKRINNITDREKLLQIPEKFKDEEPKTRKHIVRINALQLCIETELILRYYNEPLHKKTDSSDLTTKNNKIWFFNTVEAIINDITNKIKKQ</sequence>
<protein>
    <recommendedName>
        <fullName evidence="1">Helicase C-terminal domain-containing protein</fullName>
    </recommendedName>
</protein>
<organism evidence="2">
    <name type="scientific">viral metagenome</name>
    <dbReference type="NCBI Taxonomy" id="1070528"/>
    <lineage>
        <taxon>unclassified sequences</taxon>
        <taxon>metagenomes</taxon>
        <taxon>organismal metagenomes</taxon>
    </lineage>
</organism>
<dbReference type="InterPro" id="IPR014001">
    <property type="entry name" value="Helicase_ATP-bd"/>
</dbReference>
<reference evidence="2" key="1">
    <citation type="journal article" date="2020" name="Nature">
        <title>Giant virus diversity and host interactions through global metagenomics.</title>
        <authorList>
            <person name="Schulz F."/>
            <person name="Roux S."/>
            <person name="Paez-Espino D."/>
            <person name="Jungbluth S."/>
            <person name="Walsh D.A."/>
            <person name="Denef V.J."/>
            <person name="McMahon K.D."/>
            <person name="Konstantinidis K.T."/>
            <person name="Eloe-Fadrosh E.A."/>
            <person name="Kyrpides N.C."/>
            <person name="Woyke T."/>
        </authorList>
    </citation>
    <scope>NUCLEOTIDE SEQUENCE</scope>
    <source>
        <strain evidence="2">GVMAG-M-3300020169-51</strain>
    </source>
</reference>